<dbReference type="EMBL" id="CM056743">
    <property type="protein sequence ID" value="KAJ8669589.1"/>
    <property type="molecule type" value="Genomic_DNA"/>
</dbReference>
<organism evidence="1 2">
    <name type="scientific">Eretmocerus hayati</name>
    <dbReference type="NCBI Taxonomy" id="131215"/>
    <lineage>
        <taxon>Eukaryota</taxon>
        <taxon>Metazoa</taxon>
        <taxon>Ecdysozoa</taxon>
        <taxon>Arthropoda</taxon>
        <taxon>Hexapoda</taxon>
        <taxon>Insecta</taxon>
        <taxon>Pterygota</taxon>
        <taxon>Neoptera</taxon>
        <taxon>Endopterygota</taxon>
        <taxon>Hymenoptera</taxon>
        <taxon>Apocrita</taxon>
        <taxon>Proctotrupomorpha</taxon>
        <taxon>Chalcidoidea</taxon>
        <taxon>Aphelinidae</taxon>
        <taxon>Aphelininae</taxon>
        <taxon>Eretmocerus</taxon>
    </lineage>
</organism>
<name>A0ACC2NGX4_9HYME</name>
<protein>
    <submittedName>
        <fullName evidence="1">Uncharacterized protein</fullName>
    </submittedName>
</protein>
<dbReference type="Proteomes" id="UP001239111">
    <property type="component" value="Chromosome 3"/>
</dbReference>
<reference evidence="1" key="1">
    <citation type="submission" date="2023-04" db="EMBL/GenBank/DDBJ databases">
        <title>A chromosome-level genome assembly of the parasitoid wasp Eretmocerus hayati.</title>
        <authorList>
            <person name="Zhong Y."/>
            <person name="Liu S."/>
            <person name="Liu Y."/>
        </authorList>
    </citation>
    <scope>NUCLEOTIDE SEQUENCE</scope>
    <source>
        <strain evidence="1">ZJU_SS_LIU_2023</strain>
    </source>
</reference>
<sequence length="480" mass="55249">MHFSIPDTEDLVDEAGNAFVGYNIHINGLFHCTVRYKQLHSLHEQLLKDLQSLPSFPPKKLFPLTVSQREERRLSLDKYIQTIGQNTNINNSEILNGFLLSAQLESTIIQIDEENVDIFLMDGTKINIDVSVAENSSQVLKKAFRKICLDEKFHSFFTLFIVLQHAEKFFVMRKLQDFESPIITQKNLKKIDTRIVIGKWYWDTGFDDDLLHNATAQNLLYAQAYAEVKRGWIVTSGELRRRLGSLQEQKRKQEYLDIVRPLKYYGYMEFAPCICDYPQADTRVQVSIGNNELNVRTSSLECKQEIAFKVTRMRCWRITTLHEGNEKFEDSSEYNLELSFEYLIAKDHLQWITISSEQAILMSVCLQSMIDELILKKVGGIRGLENSGKTWTYMTRDGYNRVIKGSAVSNIFNKTTKENESANVPKSEPIIKKITEKFSAVKVKRSNAVKSSIPTVERRFTSDGDLLENNAFGMIGDDDL</sequence>
<keyword evidence="2" id="KW-1185">Reference proteome</keyword>
<evidence type="ECO:0000313" key="1">
    <source>
        <dbReference type="EMBL" id="KAJ8669589.1"/>
    </source>
</evidence>
<gene>
    <name evidence="1" type="ORF">QAD02_000848</name>
</gene>
<proteinExistence type="predicted"/>
<accession>A0ACC2NGX4</accession>
<comment type="caution">
    <text evidence="1">The sequence shown here is derived from an EMBL/GenBank/DDBJ whole genome shotgun (WGS) entry which is preliminary data.</text>
</comment>
<evidence type="ECO:0000313" key="2">
    <source>
        <dbReference type="Proteomes" id="UP001239111"/>
    </source>
</evidence>